<reference evidence="2" key="1">
    <citation type="submission" date="2022-07" db="EMBL/GenBank/DDBJ databases">
        <title>Phylogenomic reconstructions and comparative analyses of Kickxellomycotina fungi.</title>
        <authorList>
            <person name="Reynolds N.K."/>
            <person name="Stajich J.E."/>
            <person name="Barry K."/>
            <person name="Grigoriev I.V."/>
            <person name="Crous P."/>
            <person name="Smith M.E."/>
        </authorList>
    </citation>
    <scope>NUCLEOTIDE SEQUENCE</scope>
    <source>
        <strain evidence="2">NRRL 1566</strain>
    </source>
</reference>
<evidence type="ECO:0000256" key="1">
    <source>
        <dbReference type="SAM" id="MobiDB-lite"/>
    </source>
</evidence>
<organism evidence="2 3">
    <name type="scientific">Coemansia brasiliensis</name>
    <dbReference type="NCBI Taxonomy" id="2650707"/>
    <lineage>
        <taxon>Eukaryota</taxon>
        <taxon>Fungi</taxon>
        <taxon>Fungi incertae sedis</taxon>
        <taxon>Zoopagomycota</taxon>
        <taxon>Kickxellomycotina</taxon>
        <taxon>Kickxellomycetes</taxon>
        <taxon>Kickxellales</taxon>
        <taxon>Kickxellaceae</taxon>
        <taxon>Coemansia</taxon>
    </lineage>
</organism>
<dbReference type="AlphaFoldDB" id="A0A9W8LY30"/>
<evidence type="ECO:0000313" key="2">
    <source>
        <dbReference type="EMBL" id="KAJ2846360.1"/>
    </source>
</evidence>
<feature type="non-terminal residue" evidence="2">
    <location>
        <position position="1"/>
    </location>
</feature>
<feature type="compositionally biased region" description="Polar residues" evidence="1">
    <location>
        <begin position="1"/>
        <end position="24"/>
    </location>
</feature>
<dbReference type="EMBL" id="JANBUW010000558">
    <property type="protein sequence ID" value="KAJ2846360.1"/>
    <property type="molecule type" value="Genomic_DNA"/>
</dbReference>
<dbReference type="Proteomes" id="UP001139887">
    <property type="component" value="Unassembled WGS sequence"/>
</dbReference>
<sequence>ARKMYTSSTLQQKRNCTSSANYTISTSPRSVPSSPPQPASSLELASVLSPGETLLSLGSATAQATSIAAQSLELLASRPQLDKRKAETLSKCLHVVSRIWQDEVVRLSNRLGPNDLQKPQGTAESELRQALRELDSIYIDISKSDN</sequence>
<comment type="caution">
    <text evidence="2">The sequence shown here is derived from an EMBL/GenBank/DDBJ whole genome shotgun (WGS) entry which is preliminary data.</text>
</comment>
<evidence type="ECO:0000313" key="3">
    <source>
        <dbReference type="Proteomes" id="UP001139887"/>
    </source>
</evidence>
<name>A0A9W8LY30_9FUNG</name>
<protein>
    <submittedName>
        <fullName evidence="2">Uncharacterized protein</fullName>
    </submittedName>
</protein>
<dbReference type="OrthoDB" id="27140at2759"/>
<accession>A0A9W8LY30</accession>
<gene>
    <name evidence="2" type="ORF">IWW36_004388</name>
</gene>
<keyword evidence="3" id="KW-1185">Reference proteome</keyword>
<feature type="region of interest" description="Disordered" evidence="1">
    <location>
        <begin position="1"/>
        <end position="43"/>
    </location>
</feature>
<proteinExistence type="predicted"/>